<reference evidence="1" key="1">
    <citation type="journal article" date="2021" name="Proc. Natl. Acad. Sci. U.S.A.">
        <title>A Catalog of Tens of Thousands of Viruses from Human Metagenomes Reveals Hidden Associations with Chronic Diseases.</title>
        <authorList>
            <person name="Tisza M.J."/>
            <person name="Buck C.B."/>
        </authorList>
    </citation>
    <scope>NUCLEOTIDE SEQUENCE</scope>
    <source>
        <strain evidence="1">Ctpji4</strain>
    </source>
</reference>
<proteinExistence type="predicted"/>
<organism evidence="1">
    <name type="scientific">Siphoviridae sp. ctpji4</name>
    <dbReference type="NCBI Taxonomy" id="2825676"/>
    <lineage>
        <taxon>Viruses</taxon>
        <taxon>Duplodnaviria</taxon>
        <taxon>Heunggongvirae</taxon>
        <taxon>Uroviricota</taxon>
        <taxon>Caudoviricetes</taxon>
    </lineage>
</organism>
<sequence>MKTNFYENNGGMIYAIVFDGEKIVNIISGFEDQMLSFQELIEIAKEGFPYSDEFKPNQWSNCTMEEVFERSAEDDLIAEVEDTVKIYPENMGISGRELFGVEQYEEE</sequence>
<dbReference type="EMBL" id="BK015375">
    <property type="protein sequence ID" value="DAE03843.1"/>
    <property type="molecule type" value="Genomic_DNA"/>
</dbReference>
<protein>
    <submittedName>
        <fullName evidence="1">Uncharacterized protein</fullName>
    </submittedName>
</protein>
<evidence type="ECO:0000313" key="1">
    <source>
        <dbReference type="EMBL" id="DAE03843.1"/>
    </source>
</evidence>
<accession>A0A8S5PBK8</accession>
<name>A0A8S5PBK8_9CAUD</name>